<dbReference type="STRING" id="157652.A0A371I2P6"/>
<feature type="non-terminal residue" evidence="1">
    <location>
        <position position="186"/>
    </location>
</feature>
<dbReference type="AlphaFoldDB" id="A0A371I2P6"/>
<organism evidence="1 2">
    <name type="scientific">Mucuna pruriens</name>
    <name type="common">Velvet bean</name>
    <name type="synonym">Dolichos pruriens</name>
    <dbReference type="NCBI Taxonomy" id="157652"/>
    <lineage>
        <taxon>Eukaryota</taxon>
        <taxon>Viridiplantae</taxon>
        <taxon>Streptophyta</taxon>
        <taxon>Embryophyta</taxon>
        <taxon>Tracheophyta</taxon>
        <taxon>Spermatophyta</taxon>
        <taxon>Magnoliopsida</taxon>
        <taxon>eudicotyledons</taxon>
        <taxon>Gunneridae</taxon>
        <taxon>Pentapetalae</taxon>
        <taxon>rosids</taxon>
        <taxon>fabids</taxon>
        <taxon>Fabales</taxon>
        <taxon>Fabaceae</taxon>
        <taxon>Papilionoideae</taxon>
        <taxon>50 kb inversion clade</taxon>
        <taxon>NPAAA clade</taxon>
        <taxon>indigoferoid/millettioid clade</taxon>
        <taxon>Phaseoleae</taxon>
        <taxon>Mucuna</taxon>
    </lineage>
</organism>
<proteinExistence type="predicted"/>
<dbReference type="EMBL" id="QJKJ01001077">
    <property type="protein sequence ID" value="RDY09317.1"/>
    <property type="molecule type" value="Genomic_DNA"/>
</dbReference>
<sequence length="186" mass="21196">MLIRTRKNKYDMLKDENGEWVKDPQILESKNTIFIPFKLSNAFLVLEDGCMHDLSITVMDDEIYQIARRMGSFKAPRPNGSQSLVRRGFEDPKIVAEVSGTLITLIPKIEGFAKLALFLHTGVEIIVDQEKAYDGLKWAFIKEILEDFGCLGHLVNIILSCISSLFVRLLWNGEALERFTPSRGIY</sequence>
<protein>
    <submittedName>
        <fullName evidence="1">Uncharacterized protein</fullName>
    </submittedName>
</protein>
<evidence type="ECO:0000313" key="1">
    <source>
        <dbReference type="EMBL" id="RDY09317.1"/>
    </source>
</evidence>
<evidence type="ECO:0000313" key="2">
    <source>
        <dbReference type="Proteomes" id="UP000257109"/>
    </source>
</evidence>
<dbReference type="OrthoDB" id="1937198at2759"/>
<dbReference type="Proteomes" id="UP000257109">
    <property type="component" value="Unassembled WGS sequence"/>
</dbReference>
<comment type="caution">
    <text evidence="1">The sequence shown here is derived from an EMBL/GenBank/DDBJ whole genome shotgun (WGS) entry which is preliminary data.</text>
</comment>
<name>A0A371I2P6_MUCPR</name>
<reference evidence="1" key="1">
    <citation type="submission" date="2018-05" db="EMBL/GenBank/DDBJ databases">
        <title>Draft genome of Mucuna pruriens seed.</title>
        <authorList>
            <person name="Nnadi N.E."/>
            <person name="Vos R."/>
            <person name="Hasami M.H."/>
            <person name="Devisetty U.K."/>
            <person name="Aguiy J.C."/>
        </authorList>
    </citation>
    <scope>NUCLEOTIDE SEQUENCE [LARGE SCALE GENOMIC DNA]</scope>
    <source>
        <strain evidence="1">JCA_2017</strain>
    </source>
</reference>
<accession>A0A371I2P6</accession>
<keyword evidence="2" id="KW-1185">Reference proteome</keyword>
<gene>
    <name evidence="1" type="ORF">CR513_06319</name>
</gene>